<evidence type="ECO:0000313" key="2">
    <source>
        <dbReference type="EMBL" id="PEH40611.1"/>
    </source>
</evidence>
<dbReference type="Proteomes" id="UP000220629">
    <property type="component" value="Unassembled WGS sequence"/>
</dbReference>
<dbReference type="AlphaFoldDB" id="A0A2A7SAL9"/>
<gene>
    <name evidence="2" type="ORF">CRM94_16555</name>
</gene>
<reference evidence="3" key="1">
    <citation type="submission" date="2017-09" db="EMBL/GenBank/DDBJ databases">
        <title>FDA dAtabase for Regulatory Grade micrObial Sequences (FDA-ARGOS): Supporting development and validation of Infectious Disease Dx tests.</title>
        <authorList>
            <person name="Minogue T."/>
            <person name="Wolcott M."/>
            <person name="Wasieloski L."/>
            <person name="Aguilar W."/>
            <person name="Moore D."/>
            <person name="Tallon L."/>
            <person name="Sadzewicz L."/>
            <person name="Ott S."/>
            <person name="Zhao X."/>
            <person name="Nagaraj S."/>
            <person name="Vavikolanu K."/>
            <person name="Aluvathingal J."/>
            <person name="Nadendla S."/>
            <person name="Sichtig H."/>
        </authorList>
    </citation>
    <scope>NUCLEOTIDE SEQUENCE [LARGE SCALE GENOMIC DNA]</scope>
    <source>
        <strain evidence="3">FDAARGOS_390</strain>
    </source>
</reference>
<keyword evidence="1" id="KW-0812">Transmembrane</keyword>
<accession>A0A2A7SAL9</accession>
<dbReference type="EMBL" id="PDDY01000002">
    <property type="protein sequence ID" value="PEH40611.1"/>
    <property type="molecule type" value="Genomic_DNA"/>
</dbReference>
<keyword evidence="1" id="KW-1133">Transmembrane helix</keyword>
<sequence length="105" mass="11336">MERTAVSRLEDADLGQPGQFEKNGSSVVAFLATFAAVFVVAFPVGVISQNLLSLLMPDLIWSFRWSDWPIEAAEGAILGLAIGLWQAGIAAYPEGNGAGKKLWWQ</sequence>
<feature type="transmembrane region" description="Helical" evidence="1">
    <location>
        <begin position="27"/>
        <end position="52"/>
    </location>
</feature>
<proteinExistence type="predicted"/>
<keyword evidence="1" id="KW-0472">Membrane</keyword>
<evidence type="ECO:0000256" key="1">
    <source>
        <dbReference type="SAM" id="Phobius"/>
    </source>
</evidence>
<protein>
    <submittedName>
        <fullName evidence="2">Uncharacterized protein</fullName>
    </submittedName>
</protein>
<comment type="caution">
    <text evidence="2">The sequence shown here is derived from an EMBL/GenBank/DDBJ whole genome shotgun (WGS) entry which is preliminary data.</text>
</comment>
<organism evidence="2 3">
    <name type="scientific">Burkholderia gladioli</name>
    <name type="common">Pseudomonas marginata</name>
    <name type="synonym">Phytomonas marginata</name>
    <dbReference type="NCBI Taxonomy" id="28095"/>
    <lineage>
        <taxon>Bacteria</taxon>
        <taxon>Pseudomonadati</taxon>
        <taxon>Pseudomonadota</taxon>
        <taxon>Betaproteobacteria</taxon>
        <taxon>Burkholderiales</taxon>
        <taxon>Burkholderiaceae</taxon>
        <taxon>Burkholderia</taxon>
    </lineage>
</organism>
<evidence type="ECO:0000313" key="3">
    <source>
        <dbReference type="Proteomes" id="UP000220629"/>
    </source>
</evidence>
<name>A0A2A7SAL9_BURGA</name>